<dbReference type="PROSITE" id="PS50885">
    <property type="entry name" value="HAMP"/>
    <property type="match status" value="1"/>
</dbReference>
<keyword evidence="8 11" id="KW-1133">Transmembrane helix</keyword>
<comment type="subcellular location">
    <subcellularLocation>
        <location evidence="2">Cell membrane</location>
    </subcellularLocation>
</comment>
<dbReference type="SMART" id="SM00387">
    <property type="entry name" value="HATPase_c"/>
    <property type="match status" value="1"/>
</dbReference>
<evidence type="ECO:0000259" key="12">
    <source>
        <dbReference type="PROSITE" id="PS50109"/>
    </source>
</evidence>
<feature type="domain" description="Histidine kinase" evidence="12">
    <location>
        <begin position="246"/>
        <end position="457"/>
    </location>
</feature>
<sequence>MRRRLIATYVGLLIVVLVGLSVPLGYSLAAGQTQEMFIDRLADTTRFASLAEPAMGTGQVDALRTEMALYDEMFNIAAAIVGRDGALVLTSRASFDPGDVQVRDAIRVGLNGQHTSYAEVPWPWEISALVVVAPIGRGGETIGVALTVSPTGALRQAILQNVLLLAMLSLAALCLGAFATMPLSRWMLRPVQELDEAAHALAEGRFSQADLAGSGPPELRRLSRSFTSMASRVTTLLQRQRTFASYASHQLRTPLATLRLCVENLRPAVRADGVDDFRMVAEEIERMAGMCDALLTYALAEVTGARTVQVDAASVVQARIAVWRPAAEKAGITLIRSGETRAVVRAADQALDQSLDALISNAIKFCGPGAQVRLMVDGSQRDWVQVHVVDNGPGMPAADLARAASPFWRRAASQNIEGSGLGITIAEALITACGGRFQLAEAKPSGLHAQITLPAFGAQP</sequence>
<dbReference type="Pfam" id="PF00672">
    <property type="entry name" value="HAMP"/>
    <property type="match status" value="1"/>
</dbReference>
<feature type="domain" description="HAMP" evidence="13">
    <location>
        <begin position="185"/>
        <end position="238"/>
    </location>
</feature>
<dbReference type="EC" id="2.7.13.3" evidence="3"/>
<dbReference type="AlphaFoldDB" id="A0A8J3QBF1"/>
<accession>A0A8J3QBF1</accession>
<dbReference type="RefSeq" id="WP_203910296.1">
    <property type="nucleotide sequence ID" value="NZ_BONY01000027.1"/>
</dbReference>
<evidence type="ECO:0000259" key="13">
    <source>
        <dbReference type="PROSITE" id="PS50885"/>
    </source>
</evidence>
<dbReference type="CDD" id="cd00075">
    <property type="entry name" value="HATPase"/>
    <property type="match status" value="1"/>
</dbReference>
<feature type="transmembrane region" description="Helical" evidence="11">
    <location>
        <begin position="158"/>
        <end position="179"/>
    </location>
</feature>
<dbReference type="InterPro" id="IPR005467">
    <property type="entry name" value="His_kinase_dom"/>
</dbReference>
<evidence type="ECO:0000256" key="8">
    <source>
        <dbReference type="ARBA" id="ARBA00022989"/>
    </source>
</evidence>
<organism evidence="14 15">
    <name type="scientific">Rhizocola hellebori</name>
    <dbReference type="NCBI Taxonomy" id="1392758"/>
    <lineage>
        <taxon>Bacteria</taxon>
        <taxon>Bacillati</taxon>
        <taxon>Actinomycetota</taxon>
        <taxon>Actinomycetes</taxon>
        <taxon>Micromonosporales</taxon>
        <taxon>Micromonosporaceae</taxon>
        <taxon>Rhizocola</taxon>
    </lineage>
</organism>
<dbReference type="InterPro" id="IPR003594">
    <property type="entry name" value="HATPase_dom"/>
</dbReference>
<evidence type="ECO:0000256" key="9">
    <source>
        <dbReference type="ARBA" id="ARBA00023012"/>
    </source>
</evidence>
<dbReference type="SMART" id="SM00304">
    <property type="entry name" value="HAMP"/>
    <property type="match status" value="1"/>
</dbReference>
<evidence type="ECO:0000256" key="1">
    <source>
        <dbReference type="ARBA" id="ARBA00000085"/>
    </source>
</evidence>
<evidence type="ECO:0000256" key="3">
    <source>
        <dbReference type="ARBA" id="ARBA00012438"/>
    </source>
</evidence>
<keyword evidence="10 11" id="KW-0472">Membrane</keyword>
<keyword evidence="4" id="KW-0597">Phosphoprotein</keyword>
<dbReference type="CDD" id="cd00082">
    <property type="entry name" value="HisKA"/>
    <property type="match status" value="1"/>
</dbReference>
<keyword evidence="5" id="KW-0808">Transferase</keyword>
<keyword evidence="7 14" id="KW-0418">Kinase</keyword>
<dbReference type="GO" id="GO:0005886">
    <property type="term" value="C:plasma membrane"/>
    <property type="evidence" value="ECO:0007669"/>
    <property type="project" value="UniProtKB-SubCell"/>
</dbReference>
<evidence type="ECO:0000256" key="5">
    <source>
        <dbReference type="ARBA" id="ARBA00022679"/>
    </source>
</evidence>
<evidence type="ECO:0000256" key="10">
    <source>
        <dbReference type="ARBA" id="ARBA00023136"/>
    </source>
</evidence>
<evidence type="ECO:0000313" key="15">
    <source>
        <dbReference type="Proteomes" id="UP000612899"/>
    </source>
</evidence>
<name>A0A8J3QBF1_9ACTN</name>
<dbReference type="PANTHER" id="PTHR45436">
    <property type="entry name" value="SENSOR HISTIDINE KINASE YKOH"/>
    <property type="match status" value="1"/>
</dbReference>
<proteinExistence type="predicted"/>
<dbReference type="InterPro" id="IPR036890">
    <property type="entry name" value="HATPase_C_sf"/>
</dbReference>
<dbReference type="Proteomes" id="UP000612899">
    <property type="component" value="Unassembled WGS sequence"/>
</dbReference>
<dbReference type="SUPFAM" id="SSF158472">
    <property type="entry name" value="HAMP domain-like"/>
    <property type="match status" value="1"/>
</dbReference>
<comment type="catalytic activity">
    <reaction evidence="1">
        <text>ATP + protein L-histidine = ADP + protein N-phospho-L-histidine.</text>
        <dbReference type="EC" id="2.7.13.3"/>
    </reaction>
</comment>
<comment type="caution">
    <text evidence="14">The sequence shown here is derived from an EMBL/GenBank/DDBJ whole genome shotgun (WGS) entry which is preliminary data.</text>
</comment>
<dbReference type="SUPFAM" id="SSF55874">
    <property type="entry name" value="ATPase domain of HSP90 chaperone/DNA topoisomerase II/histidine kinase"/>
    <property type="match status" value="1"/>
</dbReference>
<dbReference type="InterPro" id="IPR036097">
    <property type="entry name" value="HisK_dim/P_sf"/>
</dbReference>
<dbReference type="SUPFAM" id="SSF47384">
    <property type="entry name" value="Homodimeric domain of signal transducing histidine kinase"/>
    <property type="match status" value="1"/>
</dbReference>
<evidence type="ECO:0000256" key="7">
    <source>
        <dbReference type="ARBA" id="ARBA00022777"/>
    </source>
</evidence>
<keyword evidence="9" id="KW-0902">Two-component regulatory system</keyword>
<dbReference type="Gene3D" id="6.10.340.10">
    <property type="match status" value="1"/>
</dbReference>
<evidence type="ECO:0000256" key="4">
    <source>
        <dbReference type="ARBA" id="ARBA00022553"/>
    </source>
</evidence>
<dbReference type="InterPro" id="IPR004358">
    <property type="entry name" value="Sig_transdc_His_kin-like_C"/>
</dbReference>
<dbReference type="GO" id="GO:0000155">
    <property type="term" value="F:phosphorelay sensor kinase activity"/>
    <property type="evidence" value="ECO:0007669"/>
    <property type="project" value="InterPro"/>
</dbReference>
<dbReference type="Gene3D" id="3.30.565.10">
    <property type="entry name" value="Histidine kinase-like ATPase, C-terminal domain"/>
    <property type="match status" value="1"/>
</dbReference>
<evidence type="ECO:0000313" key="14">
    <source>
        <dbReference type="EMBL" id="GIH06486.1"/>
    </source>
</evidence>
<dbReference type="PROSITE" id="PS50109">
    <property type="entry name" value="HIS_KIN"/>
    <property type="match status" value="1"/>
</dbReference>
<reference evidence="14" key="1">
    <citation type="submission" date="2021-01" db="EMBL/GenBank/DDBJ databases">
        <title>Whole genome shotgun sequence of Rhizocola hellebori NBRC 109834.</title>
        <authorList>
            <person name="Komaki H."/>
            <person name="Tamura T."/>
        </authorList>
    </citation>
    <scope>NUCLEOTIDE SEQUENCE</scope>
    <source>
        <strain evidence="14">NBRC 109834</strain>
    </source>
</reference>
<dbReference type="PANTHER" id="PTHR45436:SF5">
    <property type="entry name" value="SENSOR HISTIDINE KINASE TRCS"/>
    <property type="match status" value="1"/>
</dbReference>
<dbReference type="PRINTS" id="PR00344">
    <property type="entry name" value="BCTRLSENSOR"/>
</dbReference>
<keyword evidence="6 11" id="KW-0812">Transmembrane</keyword>
<dbReference type="Pfam" id="PF00512">
    <property type="entry name" value="HisKA"/>
    <property type="match status" value="1"/>
</dbReference>
<evidence type="ECO:0000256" key="11">
    <source>
        <dbReference type="SAM" id="Phobius"/>
    </source>
</evidence>
<dbReference type="SMART" id="SM00388">
    <property type="entry name" value="HisKA"/>
    <property type="match status" value="1"/>
</dbReference>
<gene>
    <name evidence="14" type="ORF">Rhe02_45530</name>
</gene>
<protein>
    <recommendedName>
        <fullName evidence="3">histidine kinase</fullName>
        <ecNumber evidence="3">2.7.13.3</ecNumber>
    </recommendedName>
</protein>
<dbReference type="InterPro" id="IPR003660">
    <property type="entry name" value="HAMP_dom"/>
</dbReference>
<keyword evidence="15" id="KW-1185">Reference proteome</keyword>
<dbReference type="CDD" id="cd06225">
    <property type="entry name" value="HAMP"/>
    <property type="match status" value="1"/>
</dbReference>
<dbReference type="Pfam" id="PF02518">
    <property type="entry name" value="HATPase_c"/>
    <property type="match status" value="1"/>
</dbReference>
<dbReference type="Gene3D" id="1.10.287.130">
    <property type="match status" value="1"/>
</dbReference>
<dbReference type="EMBL" id="BONY01000027">
    <property type="protein sequence ID" value="GIH06486.1"/>
    <property type="molecule type" value="Genomic_DNA"/>
</dbReference>
<evidence type="ECO:0000256" key="6">
    <source>
        <dbReference type="ARBA" id="ARBA00022692"/>
    </source>
</evidence>
<evidence type="ECO:0000256" key="2">
    <source>
        <dbReference type="ARBA" id="ARBA00004236"/>
    </source>
</evidence>
<dbReference type="InterPro" id="IPR050428">
    <property type="entry name" value="TCS_sensor_his_kinase"/>
</dbReference>
<dbReference type="InterPro" id="IPR003661">
    <property type="entry name" value="HisK_dim/P_dom"/>
</dbReference>